<sequence>MRRAQFLQLAKYWVRQQCIVAVVFCVSGIFAFLATVRIAYAQDSSAWSAPQEGDYVAKDFHFKDGSALPELRLHYIILGKPHRDGSGHVDNAVLILHGTGGAGTQFLVPRFAGVLFVPGGLLDAQKYFIILPDDIGHGKSSKPSDGLHARFPKYDYDDMVLGEHLVVTQALGVDHLRLIMGTSMGCMHSWVWGETYPGFADALMPLACMPVPIAGRNRMTREMAMDAITSDPKWQGGEYKTEPEQGLKTAIDILLIMGSSPLQMQKLYPTRDAADEYLKKAYANYLSTLDANDFLYQFASSRNYDPSPNLEKISVPVMAINSADDFVNPPELDIMPKEIRRVPRGRFVLLPITDATRGHGTHTLPAIWGQYLAELLKESEPATAH</sequence>
<evidence type="ECO:0000256" key="1">
    <source>
        <dbReference type="ARBA" id="ARBA00022679"/>
    </source>
</evidence>
<dbReference type="PANTHER" id="PTHR32268">
    <property type="entry name" value="HOMOSERINE O-ACETYLTRANSFERASE"/>
    <property type="match status" value="1"/>
</dbReference>
<dbReference type="GO" id="GO:0004414">
    <property type="term" value="F:homoserine O-acetyltransferase activity"/>
    <property type="evidence" value="ECO:0007669"/>
    <property type="project" value="TreeGrafter"/>
</dbReference>
<dbReference type="GO" id="GO:0009086">
    <property type="term" value="P:methionine biosynthetic process"/>
    <property type="evidence" value="ECO:0007669"/>
    <property type="project" value="TreeGrafter"/>
</dbReference>
<dbReference type="NCBIfam" id="NF005071">
    <property type="entry name" value="PRK06489.1"/>
    <property type="match status" value="1"/>
</dbReference>
<accession>A0A7G8BJ53</accession>
<reference evidence="5 6" key="1">
    <citation type="submission" date="2020-08" db="EMBL/GenBank/DDBJ databases">
        <title>Edaphobacter telluris sp. nov. and Acidobacterium dinghuensis sp. nov., two acidobacteria isolated from forest soil.</title>
        <authorList>
            <person name="Fu J."/>
            <person name="Qiu L."/>
        </authorList>
    </citation>
    <scope>NUCLEOTIDE SEQUENCE [LARGE SCALE GENOMIC DNA]</scope>
    <source>
        <strain evidence="5">4Y35</strain>
    </source>
</reference>
<keyword evidence="1" id="KW-0808">Transferase</keyword>
<evidence type="ECO:0000256" key="2">
    <source>
        <dbReference type="PIRSR" id="PIRSR000443-1"/>
    </source>
</evidence>
<keyword evidence="6" id="KW-1185">Reference proteome</keyword>
<keyword evidence="3" id="KW-0472">Membrane</keyword>
<evidence type="ECO:0000313" key="6">
    <source>
        <dbReference type="Proteomes" id="UP000515312"/>
    </source>
</evidence>
<keyword evidence="3" id="KW-1133">Transmembrane helix</keyword>
<feature type="active site" evidence="2">
    <location>
        <position position="359"/>
    </location>
</feature>
<keyword evidence="3" id="KW-0812">Transmembrane</keyword>
<feature type="transmembrane region" description="Helical" evidence="3">
    <location>
        <begin position="20"/>
        <end position="40"/>
    </location>
</feature>
<dbReference type="KEGG" id="adin:H7849_00645"/>
<evidence type="ECO:0000313" key="5">
    <source>
        <dbReference type="EMBL" id="QNI32573.1"/>
    </source>
</evidence>
<dbReference type="SUPFAM" id="SSF53474">
    <property type="entry name" value="alpha/beta-Hydrolases"/>
    <property type="match status" value="1"/>
</dbReference>
<dbReference type="AlphaFoldDB" id="A0A7G8BJ53"/>
<dbReference type="Proteomes" id="UP000515312">
    <property type="component" value="Chromosome"/>
</dbReference>
<feature type="active site" description="Nucleophile" evidence="2">
    <location>
        <position position="183"/>
    </location>
</feature>
<feature type="active site" evidence="2">
    <location>
        <position position="325"/>
    </location>
</feature>
<dbReference type="InterPro" id="IPR000073">
    <property type="entry name" value="AB_hydrolase_1"/>
</dbReference>
<evidence type="ECO:0000259" key="4">
    <source>
        <dbReference type="Pfam" id="PF00561"/>
    </source>
</evidence>
<gene>
    <name evidence="5" type="ORF">H7849_00645</name>
</gene>
<name>A0A7G8BJ53_9BACT</name>
<evidence type="ECO:0000256" key="3">
    <source>
        <dbReference type="SAM" id="Phobius"/>
    </source>
</evidence>
<protein>
    <submittedName>
        <fullName evidence="5">Alpha/beta fold hydrolase</fullName>
    </submittedName>
</protein>
<dbReference type="PANTHER" id="PTHR32268:SF11">
    <property type="entry name" value="HOMOSERINE O-ACETYLTRANSFERASE"/>
    <property type="match status" value="1"/>
</dbReference>
<dbReference type="GO" id="GO:0009092">
    <property type="term" value="P:homoserine metabolic process"/>
    <property type="evidence" value="ECO:0007669"/>
    <property type="project" value="TreeGrafter"/>
</dbReference>
<organism evidence="5 6">
    <name type="scientific">Alloacidobacterium dinghuense</name>
    <dbReference type="NCBI Taxonomy" id="2763107"/>
    <lineage>
        <taxon>Bacteria</taxon>
        <taxon>Pseudomonadati</taxon>
        <taxon>Acidobacteriota</taxon>
        <taxon>Terriglobia</taxon>
        <taxon>Terriglobales</taxon>
        <taxon>Acidobacteriaceae</taxon>
        <taxon>Alloacidobacterium</taxon>
    </lineage>
</organism>
<feature type="domain" description="AB hydrolase-1" evidence="4">
    <location>
        <begin position="91"/>
        <end position="331"/>
    </location>
</feature>
<dbReference type="InterPro" id="IPR008220">
    <property type="entry name" value="HAT_MetX-like"/>
</dbReference>
<dbReference type="GO" id="GO:0016787">
    <property type="term" value="F:hydrolase activity"/>
    <property type="evidence" value="ECO:0007669"/>
    <property type="project" value="UniProtKB-KW"/>
</dbReference>
<dbReference type="PIRSF" id="PIRSF000443">
    <property type="entry name" value="Homoser_Ac_trans"/>
    <property type="match status" value="1"/>
</dbReference>
<keyword evidence="5" id="KW-0378">Hydrolase</keyword>
<dbReference type="Pfam" id="PF00561">
    <property type="entry name" value="Abhydrolase_1"/>
    <property type="match status" value="1"/>
</dbReference>
<proteinExistence type="predicted"/>
<dbReference type="InterPro" id="IPR029058">
    <property type="entry name" value="AB_hydrolase_fold"/>
</dbReference>
<dbReference type="EMBL" id="CP060394">
    <property type="protein sequence ID" value="QNI32573.1"/>
    <property type="molecule type" value="Genomic_DNA"/>
</dbReference>
<dbReference type="Gene3D" id="3.40.50.1820">
    <property type="entry name" value="alpha/beta hydrolase"/>
    <property type="match status" value="1"/>
</dbReference>